<dbReference type="STRING" id="602072.A0A1R3R839"/>
<dbReference type="CDD" id="cd07062">
    <property type="entry name" value="Peptidase_S66_mccF_like"/>
    <property type="match status" value="1"/>
</dbReference>
<dbReference type="PIRSF" id="PIRSF028757">
    <property type="entry name" value="LD-carboxypeptidase"/>
    <property type="match status" value="1"/>
</dbReference>
<dbReference type="SUPFAM" id="SSF141986">
    <property type="entry name" value="LD-carboxypeptidase A C-terminal domain-like"/>
    <property type="match status" value="1"/>
</dbReference>
<dbReference type="Pfam" id="PF17676">
    <property type="entry name" value="Peptidase_S66C"/>
    <property type="match status" value="1"/>
</dbReference>
<comment type="similarity">
    <text evidence="1">Belongs to the peptidase S66 family.</text>
</comment>
<dbReference type="Gene3D" id="3.40.50.10740">
    <property type="entry name" value="Class I glutamine amidotransferase-like"/>
    <property type="match status" value="1"/>
</dbReference>
<dbReference type="InterPro" id="IPR003507">
    <property type="entry name" value="S66_fam"/>
</dbReference>
<dbReference type="Proteomes" id="UP000188318">
    <property type="component" value="Unassembled WGS sequence"/>
</dbReference>
<evidence type="ECO:0000259" key="3">
    <source>
        <dbReference type="Pfam" id="PF02016"/>
    </source>
</evidence>
<dbReference type="InterPro" id="IPR027461">
    <property type="entry name" value="Carboxypeptidase_A_C_sf"/>
</dbReference>
<evidence type="ECO:0000259" key="4">
    <source>
        <dbReference type="Pfam" id="PF17676"/>
    </source>
</evidence>
<sequence length="355" mass="39013">MPDTILPKALQKGDTIALISPSARLNDVLPRSLARGKTFLESLGFPVKIIYTSLPPTTPIAESIRVRCEELHTAFHDPSIAAIICTIGGSHANEMLPFLDYDLIQSNPKIFIGYSDTTFLHYAIESRTGLRTFYGPSILTDLCDFPNPLQFTINHFLHVLAPPTTTPIGPLPRSATCTLDHGAFLYGDDESTTPRDLIPAPSWRWLRRSHSTGHLYGGTVSCVVRLQGTPYAPASWEDKIMFLESAMGDSLAQPYSVDRFRSALVDLALCGVLQQIRGLVVGRGYKYDDEMQDQLAGVITEVFDTIVGRGSEGIPILMNVDFGHTSPLLTLPIGARVRLNSERDEFVVLEAAVEV</sequence>
<dbReference type="Gene3D" id="3.50.30.60">
    <property type="entry name" value="LD-carboxypeptidase A C-terminal domain-like"/>
    <property type="match status" value="1"/>
</dbReference>
<feature type="domain" description="LD-carboxypeptidase N-terminal" evidence="3">
    <location>
        <begin position="16"/>
        <end position="135"/>
    </location>
</feature>
<accession>A0A1R3R839</accession>
<proteinExistence type="inferred from homology"/>
<organism evidence="5 6">
    <name type="scientific">Aspergillus carbonarius (strain ITEM 5010)</name>
    <dbReference type="NCBI Taxonomy" id="602072"/>
    <lineage>
        <taxon>Eukaryota</taxon>
        <taxon>Fungi</taxon>
        <taxon>Dikarya</taxon>
        <taxon>Ascomycota</taxon>
        <taxon>Pezizomycotina</taxon>
        <taxon>Eurotiomycetes</taxon>
        <taxon>Eurotiomycetidae</taxon>
        <taxon>Eurotiales</taxon>
        <taxon>Aspergillaceae</taxon>
        <taxon>Aspergillus</taxon>
        <taxon>Aspergillus subgen. Circumdati</taxon>
    </lineage>
</organism>
<dbReference type="Pfam" id="PF02016">
    <property type="entry name" value="Peptidase_S66"/>
    <property type="match status" value="1"/>
</dbReference>
<dbReference type="OrthoDB" id="5186469at2759"/>
<dbReference type="InterPro" id="IPR027478">
    <property type="entry name" value="LdcA_N"/>
</dbReference>
<evidence type="ECO:0000313" key="5">
    <source>
        <dbReference type="EMBL" id="OOF90641.1"/>
    </source>
</evidence>
<dbReference type="PANTHER" id="PTHR30237:SF4">
    <property type="entry name" value="LD-CARBOXYPEPTIDASE C-TERMINAL DOMAIN-CONTAINING PROTEIN"/>
    <property type="match status" value="1"/>
</dbReference>
<evidence type="ECO:0000256" key="1">
    <source>
        <dbReference type="ARBA" id="ARBA00010233"/>
    </source>
</evidence>
<keyword evidence="6" id="KW-1185">Reference proteome</keyword>
<dbReference type="AlphaFoldDB" id="A0A1R3R839"/>
<keyword evidence="2" id="KW-0378">Hydrolase</keyword>
<dbReference type="GO" id="GO:0016787">
    <property type="term" value="F:hydrolase activity"/>
    <property type="evidence" value="ECO:0007669"/>
    <property type="project" value="UniProtKB-KW"/>
</dbReference>
<evidence type="ECO:0000313" key="6">
    <source>
        <dbReference type="Proteomes" id="UP000188318"/>
    </source>
</evidence>
<evidence type="ECO:0000256" key="2">
    <source>
        <dbReference type="ARBA" id="ARBA00022801"/>
    </source>
</evidence>
<dbReference type="EMBL" id="KV907515">
    <property type="protein sequence ID" value="OOF90641.1"/>
    <property type="molecule type" value="Genomic_DNA"/>
</dbReference>
<dbReference type="InterPro" id="IPR040449">
    <property type="entry name" value="Peptidase_S66_N"/>
</dbReference>
<gene>
    <name evidence="5" type="ORF">ASPCADRAFT_519063</name>
</gene>
<dbReference type="OMA" id="FGHAYPR"/>
<dbReference type="SUPFAM" id="SSF52317">
    <property type="entry name" value="Class I glutamine amidotransferase-like"/>
    <property type="match status" value="1"/>
</dbReference>
<reference evidence="6" key="1">
    <citation type="journal article" date="2017" name="Genome Biol.">
        <title>Comparative genomics reveals high biological diversity and specific adaptations in the industrially and medically important fungal genus Aspergillus.</title>
        <authorList>
            <person name="de Vries R.P."/>
            <person name="Riley R."/>
            <person name="Wiebenga A."/>
            <person name="Aguilar-Osorio G."/>
            <person name="Amillis S."/>
            <person name="Uchima C.A."/>
            <person name="Anderluh G."/>
            <person name="Asadollahi M."/>
            <person name="Askin M."/>
            <person name="Barry K."/>
            <person name="Battaglia E."/>
            <person name="Bayram O."/>
            <person name="Benocci T."/>
            <person name="Braus-Stromeyer S.A."/>
            <person name="Caldana C."/>
            <person name="Canovas D."/>
            <person name="Cerqueira G.C."/>
            <person name="Chen F."/>
            <person name="Chen W."/>
            <person name="Choi C."/>
            <person name="Clum A."/>
            <person name="Dos Santos R.A."/>
            <person name="Damasio A.R."/>
            <person name="Diallinas G."/>
            <person name="Emri T."/>
            <person name="Fekete E."/>
            <person name="Flipphi M."/>
            <person name="Freyberg S."/>
            <person name="Gallo A."/>
            <person name="Gournas C."/>
            <person name="Habgood R."/>
            <person name="Hainaut M."/>
            <person name="Harispe M.L."/>
            <person name="Henrissat B."/>
            <person name="Hilden K.S."/>
            <person name="Hope R."/>
            <person name="Hossain A."/>
            <person name="Karabika E."/>
            <person name="Karaffa L."/>
            <person name="Karanyi Z."/>
            <person name="Krasevec N."/>
            <person name="Kuo A."/>
            <person name="Kusch H."/>
            <person name="LaButti K."/>
            <person name="Lagendijk E.L."/>
            <person name="Lapidus A."/>
            <person name="Levasseur A."/>
            <person name="Lindquist E."/>
            <person name="Lipzen A."/>
            <person name="Logrieco A.F."/>
            <person name="MacCabe A."/>
            <person name="Maekelae M.R."/>
            <person name="Malavazi I."/>
            <person name="Melin P."/>
            <person name="Meyer V."/>
            <person name="Mielnichuk N."/>
            <person name="Miskei M."/>
            <person name="Molnar A.P."/>
            <person name="Mule G."/>
            <person name="Ngan C.Y."/>
            <person name="Orejas M."/>
            <person name="Orosz E."/>
            <person name="Ouedraogo J.P."/>
            <person name="Overkamp K.M."/>
            <person name="Park H.-S."/>
            <person name="Perrone G."/>
            <person name="Piumi F."/>
            <person name="Punt P.J."/>
            <person name="Ram A.F."/>
            <person name="Ramon A."/>
            <person name="Rauscher S."/>
            <person name="Record E."/>
            <person name="Riano-Pachon D.M."/>
            <person name="Robert V."/>
            <person name="Roehrig J."/>
            <person name="Ruller R."/>
            <person name="Salamov A."/>
            <person name="Salih N.S."/>
            <person name="Samson R.A."/>
            <person name="Sandor E."/>
            <person name="Sanguinetti M."/>
            <person name="Schuetze T."/>
            <person name="Sepcic K."/>
            <person name="Shelest E."/>
            <person name="Sherlock G."/>
            <person name="Sophianopoulou V."/>
            <person name="Squina F.M."/>
            <person name="Sun H."/>
            <person name="Susca A."/>
            <person name="Todd R.B."/>
            <person name="Tsang A."/>
            <person name="Unkles S.E."/>
            <person name="van de Wiele N."/>
            <person name="van Rossen-Uffink D."/>
            <person name="Oliveira J.V."/>
            <person name="Vesth T.C."/>
            <person name="Visser J."/>
            <person name="Yu J.-H."/>
            <person name="Zhou M."/>
            <person name="Andersen M.R."/>
            <person name="Archer D.B."/>
            <person name="Baker S.E."/>
            <person name="Benoit I."/>
            <person name="Brakhage A.A."/>
            <person name="Braus G.H."/>
            <person name="Fischer R."/>
            <person name="Frisvad J.C."/>
            <person name="Goldman G.H."/>
            <person name="Houbraken J."/>
            <person name="Oakley B."/>
            <person name="Pocsi I."/>
            <person name="Scazzocchio C."/>
            <person name="Seiboth B."/>
            <person name="vanKuyk P.A."/>
            <person name="Wortman J."/>
            <person name="Dyer P.S."/>
            <person name="Grigoriev I.V."/>
        </authorList>
    </citation>
    <scope>NUCLEOTIDE SEQUENCE [LARGE SCALE GENOMIC DNA]</scope>
    <source>
        <strain evidence="6">ITEM 5010</strain>
    </source>
</reference>
<dbReference type="InterPro" id="IPR040921">
    <property type="entry name" value="Peptidase_S66C"/>
</dbReference>
<evidence type="ECO:0008006" key="7">
    <source>
        <dbReference type="Google" id="ProtNLM"/>
    </source>
</evidence>
<dbReference type="PANTHER" id="PTHR30237">
    <property type="entry name" value="MURAMOYLTETRAPEPTIDE CARBOXYPEPTIDASE"/>
    <property type="match status" value="1"/>
</dbReference>
<protein>
    <recommendedName>
        <fullName evidence="7">LD-carboxypeptidase</fullName>
    </recommendedName>
</protein>
<dbReference type="VEuPathDB" id="FungiDB:ASPCADRAFT_519063"/>
<name>A0A1R3R839_ASPC5</name>
<feature type="domain" description="LD-carboxypeptidase C-terminal" evidence="4">
    <location>
        <begin position="212"/>
        <end position="339"/>
    </location>
</feature>
<dbReference type="InterPro" id="IPR029062">
    <property type="entry name" value="Class_I_gatase-like"/>
</dbReference>